<keyword evidence="6" id="KW-0675">Receptor</keyword>
<dbReference type="InterPro" id="IPR033544">
    <property type="entry name" value="NR0B1/2"/>
</dbReference>
<feature type="domain" description="NR LBD" evidence="8">
    <location>
        <begin position="1"/>
        <end position="206"/>
    </location>
</feature>
<comment type="subcellular location">
    <subcellularLocation>
        <location evidence="2">Cytoplasm</location>
    </subcellularLocation>
    <subcellularLocation>
        <location evidence="1">Nucleus</location>
    </subcellularLocation>
</comment>
<dbReference type="STRING" id="8010.ENSELUP00000024310"/>
<dbReference type="GO" id="GO:0005737">
    <property type="term" value="C:cytoplasm"/>
    <property type="evidence" value="ECO:0007669"/>
    <property type="project" value="UniProtKB-SubCell"/>
</dbReference>
<evidence type="ECO:0000256" key="4">
    <source>
        <dbReference type="ARBA" id="ARBA00023015"/>
    </source>
</evidence>
<dbReference type="Pfam" id="PF00104">
    <property type="entry name" value="Hormone_recep"/>
    <property type="match status" value="1"/>
</dbReference>
<evidence type="ECO:0000313" key="10">
    <source>
        <dbReference type="Proteomes" id="UP000265140"/>
    </source>
</evidence>
<dbReference type="PANTHER" id="PTHR24081">
    <property type="entry name" value="NUCLEAR RECEPTOR SUBFAMILY 0 GROUP B"/>
    <property type="match status" value="1"/>
</dbReference>
<evidence type="ECO:0000313" key="9">
    <source>
        <dbReference type="Ensembl" id="ENSELUP00000024310.3"/>
    </source>
</evidence>
<evidence type="ECO:0000256" key="7">
    <source>
        <dbReference type="ARBA" id="ARBA00023242"/>
    </source>
</evidence>
<evidence type="ECO:0000256" key="5">
    <source>
        <dbReference type="ARBA" id="ARBA00023163"/>
    </source>
</evidence>
<dbReference type="Ensembl" id="ENSELUT00000043070.3">
    <property type="protein sequence ID" value="ENSELUP00000024310.3"/>
    <property type="gene ID" value="ENSELUG00000023133.3"/>
</dbReference>
<keyword evidence="5" id="KW-0804">Transcription</keyword>
<dbReference type="SUPFAM" id="SSF48508">
    <property type="entry name" value="Nuclear receptor ligand-binding domain"/>
    <property type="match status" value="1"/>
</dbReference>
<reference evidence="9" key="4">
    <citation type="submission" date="2025-09" db="UniProtKB">
        <authorList>
            <consortium name="Ensembl"/>
        </authorList>
    </citation>
    <scope>IDENTIFICATION</scope>
</reference>
<dbReference type="GO" id="GO:0000122">
    <property type="term" value="P:negative regulation of transcription by RNA polymerase II"/>
    <property type="evidence" value="ECO:0007669"/>
    <property type="project" value="TreeGrafter"/>
</dbReference>
<dbReference type="GO" id="GO:0003714">
    <property type="term" value="F:transcription corepressor activity"/>
    <property type="evidence" value="ECO:0007669"/>
    <property type="project" value="TreeGrafter"/>
</dbReference>
<proteinExistence type="predicted"/>
<evidence type="ECO:0000256" key="3">
    <source>
        <dbReference type="ARBA" id="ARBA00022490"/>
    </source>
</evidence>
<dbReference type="SMART" id="SM00430">
    <property type="entry name" value="HOLI"/>
    <property type="match status" value="1"/>
</dbReference>
<dbReference type="PANTHER" id="PTHR24081:SF1">
    <property type="entry name" value="NUCLEAR RECEPTOR SUBFAMILY 0 GROUP B MEMBER 1"/>
    <property type="match status" value="1"/>
</dbReference>
<keyword evidence="7" id="KW-0539">Nucleus</keyword>
<evidence type="ECO:0000259" key="8">
    <source>
        <dbReference type="PROSITE" id="PS51843"/>
    </source>
</evidence>
<keyword evidence="3" id="KW-0963">Cytoplasm</keyword>
<evidence type="ECO:0000256" key="2">
    <source>
        <dbReference type="ARBA" id="ARBA00004496"/>
    </source>
</evidence>
<keyword evidence="10" id="KW-1185">Reference proteome</keyword>
<evidence type="ECO:0000256" key="1">
    <source>
        <dbReference type="ARBA" id="ARBA00004123"/>
    </source>
</evidence>
<dbReference type="InParanoid" id="A0A3P8Z6F9"/>
<name>A0A3P8Z6F9_ESOLU</name>
<dbReference type="Proteomes" id="UP000265140">
    <property type="component" value="Chromosome 22"/>
</dbReference>
<dbReference type="GO" id="GO:0005634">
    <property type="term" value="C:nucleus"/>
    <property type="evidence" value="ECO:0007669"/>
    <property type="project" value="UniProtKB-SubCell"/>
</dbReference>
<sequence>MLIATRITGRITIRATLTALQHQACFCETKKVVLRSPQITCEATSLPAEDQLQLVLSNWTPITMEAPEPSMPQKILTSSRQGKYHIAHDQSVQGVPLTDVQLIKMFLNKCWEMDISNKEYAYLKGAILFNPDIAELQCQNYIQALQREAHQALNEYVKMVHRGDAIRFNKLSVLRSINSKVVAGLFFKPVIGSVSMEDLLLQMFYR</sequence>
<dbReference type="Bgee" id="ENSELUG00000023133">
    <property type="expression patterns" value="Expressed in testis"/>
</dbReference>
<reference evidence="10" key="1">
    <citation type="journal article" date="2014" name="PLoS ONE">
        <title>The genome and linkage map of the northern pike (Esox lucius): conserved synteny revealed between the salmonid sister group and the Neoteleostei.</title>
        <authorList>
            <person name="Rondeau E.B."/>
            <person name="Minkley D.R."/>
            <person name="Leong J.S."/>
            <person name="Messmer A.M."/>
            <person name="Jantzen J.R."/>
            <person name="von Schalburg K.R."/>
            <person name="Lemon C."/>
            <person name="Bird N.H."/>
            <person name="Koop B.F."/>
        </authorList>
    </citation>
    <scope>NUCLEOTIDE SEQUENCE</scope>
</reference>
<dbReference type="PROSITE" id="PS51843">
    <property type="entry name" value="NR_LBD"/>
    <property type="match status" value="1"/>
</dbReference>
<keyword evidence="4" id="KW-0805">Transcription regulation</keyword>
<reference evidence="9" key="2">
    <citation type="submission" date="2020-02" db="EMBL/GenBank/DDBJ databases">
        <title>Esox lucius (northern pike) genome, fEsoLuc1, primary haplotype.</title>
        <authorList>
            <person name="Myers G."/>
            <person name="Karagic N."/>
            <person name="Meyer A."/>
            <person name="Pippel M."/>
            <person name="Reichard M."/>
            <person name="Winkler S."/>
            <person name="Tracey A."/>
            <person name="Sims Y."/>
            <person name="Howe K."/>
            <person name="Rhie A."/>
            <person name="Formenti G."/>
            <person name="Durbin R."/>
            <person name="Fedrigo O."/>
            <person name="Jarvis E.D."/>
        </authorList>
    </citation>
    <scope>NUCLEOTIDE SEQUENCE [LARGE SCALE GENOMIC DNA]</scope>
</reference>
<reference evidence="9" key="3">
    <citation type="submission" date="2025-08" db="UniProtKB">
        <authorList>
            <consortium name="Ensembl"/>
        </authorList>
    </citation>
    <scope>IDENTIFICATION</scope>
</reference>
<organism evidence="9 10">
    <name type="scientific">Esox lucius</name>
    <name type="common">Northern pike</name>
    <dbReference type="NCBI Taxonomy" id="8010"/>
    <lineage>
        <taxon>Eukaryota</taxon>
        <taxon>Metazoa</taxon>
        <taxon>Chordata</taxon>
        <taxon>Craniata</taxon>
        <taxon>Vertebrata</taxon>
        <taxon>Euteleostomi</taxon>
        <taxon>Actinopterygii</taxon>
        <taxon>Neopterygii</taxon>
        <taxon>Teleostei</taxon>
        <taxon>Protacanthopterygii</taxon>
        <taxon>Esociformes</taxon>
        <taxon>Esocidae</taxon>
        <taxon>Esox</taxon>
    </lineage>
</organism>
<dbReference type="InterPro" id="IPR035500">
    <property type="entry name" value="NHR-like_dom_sf"/>
</dbReference>
<dbReference type="GeneTree" id="ENSGT00390000015719"/>
<accession>A0A3P8Z6F9</accession>
<dbReference type="InterPro" id="IPR000536">
    <property type="entry name" value="Nucl_hrmn_rcpt_lig-bd"/>
</dbReference>
<dbReference type="Gene3D" id="1.10.565.10">
    <property type="entry name" value="Retinoid X Receptor"/>
    <property type="match status" value="1"/>
</dbReference>
<evidence type="ECO:0000256" key="6">
    <source>
        <dbReference type="ARBA" id="ARBA00023170"/>
    </source>
</evidence>
<protein>
    <recommendedName>
        <fullName evidence="8">NR LBD domain-containing protein</fullName>
    </recommendedName>
</protein>
<dbReference type="AlphaFoldDB" id="A0A3P8Z6F9"/>